<keyword evidence="3" id="KW-1185">Reference proteome</keyword>
<comment type="caution">
    <text evidence="2">The sequence shown here is derived from an EMBL/GenBank/DDBJ whole genome shotgun (WGS) entry which is preliminary data.</text>
</comment>
<sequence length="114" mass="12721">MIAALGAALLLTVGFVTPASATHQVGYQECVSKHVFFEFFRNNSTTDKYCYAGENPQTGNVVQVGLDNITWVHAGNNTARVKFYDRFGTYFDRIFFPGFDDGCDYCRIVSIQIA</sequence>
<organism evidence="2 3">
    <name type="scientific">Lentzea aerocolonigenes</name>
    <name type="common">Lechevalieria aerocolonigenes</name>
    <name type="synonym">Saccharothrix aerocolonigenes</name>
    <dbReference type="NCBI Taxonomy" id="68170"/>
    <lineage>
        <taxon>Bacteria</taxon>
        <taxon>Bacillati</taxon>
        <taxon>Actinomycetota</taxon>
        <taxon>Actinomycetes</taxon>
        <taxon>Pseudonocardiales</taxon>
        <taxon>Pseudonocardiaceae</taxon>
        <taxon>Lentzea</taxon>
    </lineage>
</organism>
<evidence type="ECO:0000313" key="2">
    <source>
        <dbReference type="EMBL" id="KJK32963.1"/>
    </source>
</evidence>
<dbReference type="Proteomes" id="UP000033393">
    <property type="component" value="Unassembled WGS sequence"/>
</dbReference>
<feature type="signal peptide" evidence="1">
    <location>
        <begin position="1"/>
        <end position="21"/>
    </location>
</feature>
<reference evidence="2 3" key="1">
    <citation type="submission" date="2015-02" db="EMBL/GenBank/DDBJ databases">
        <authorList>
            <person name="Ju K.-S."/>
            <person name="Doroghazi J.R."/>
            <person name="Metcalf W."/>
        </authorList>
    </citation>
    <scope>NUCLEOTIDE SEQUENCE [LARGE SCALE GENOMIC DNA]</scope>
    <source>
        <strain evidence="2 3">NRRL B-16140</strain>
    </source>
</reference>
<dbReference type="EMBL" id="JYJG01000624">
    <property type="protein sequence ID" value="KJK32963.1"/>
    <property type="molecule type" value="Genomic_DNA"/>
</dbReference>
<evidence type="ECO:0008006" key="4">
    <source>
        <dbReference type="Google" id="ProtNLM"/>
    </source>
</evidence>
<protein>
    <recommendedName>
        <fullName evidence="4">Streptomyces killer toxin-like beta/gamma crystallin domain-containing protein</fullName>
    </recommendedName>
</protein>
<keyword evidence="1" id="KW-0732">Signal</keyword>
<name>A0A0F0GEF8_LENAE</name>
<dbReference type="AlphaFoldDB" id="A0A0F0GEF8"/>
<evidence type="ECO:0000313" key="3">
    <source>
        <dbReference type="Proteomes" id="UP000033393"/>
    </source>
</evidence>
<evidence type="ECO:0000256" key="1">
    <source>
        <dbReference type="SAM" id="SignalP"/>
    </source>
</evidence>
<dbReference type="PATRIC" id="fig|68170.10.peg.4033"/>
<accession>A0A0F0GEF8</accession>
<gene>
    <name evidence="2" type="ORF">UK23_47980</name>
</gene>
<dbReference type="RefSeq" id="WP_045318555.1">
    <property type="nucleotide sequence ID" value="NZ_JYJG01000624.1"/>
</dbReference>
<feature type="chain" id="PRO_5002440750" description="Streptomyces killer toxin-like beta/gamma crystallin domain-containing protein" evidence="1">
    <location>
        <begin position="22"/>
        <end position="114"/>
    </location>
</feature>
<proteinExistence type="predicted"/>